<evidence type="ECO:0000256" key="4">
    <source>
        <dbReference type="ARBA" id="ARBA00022679"/>
    </source>
</evidence>
<feature type="transmembrane region" description="Helical" evidence="8">
    <location>
        <begin position="235"/>
        <end position="254"/>
    </location>
</feature>
<proteinExistence type="predicted"/>
<feature type="transmembrane region" description="Helical" evidence="8">
    <location>
        <begin position="69"/>
        <end position="90"/>
    </location>
</feature>
<evidence type="ECO:0000256" key="1">
    <source>
        <dbReference type="ARBA" id="ARBA00004651"/>
    </source>
</evidence>
<dbReference type="AlphaFoldDB" id="A0A0G1FJC7"/>
<feature type="transmembrane region" description="Helical" evidence="8">
    <location>
        <begin position="96"/>
        <end position="118"/>
    </location>
</feature>
<dbReference type="GO" id="GO:0016763">
    <property type="term" value="F:pentosyltransferase activity"/>
    <property type="evidence" value="ECO:0007669"/>
    <property type="project" value="TreeGrafter"/>
</dbReference>
<keyword evidence="5 8" id="KW-0812">Transmembrane</keyword>
<dbReference type="PANTHER" id="PTHR33908">
    <property type="entry name" value="MANNOSYLTRANSFERASE YKCB-RELATED"/>
    <property type="match status" value="1"/>
</dbReference>
<evidence type="ECO:0000313" key="10">
    <source>
        <dbReference type="EMBL" id="KKS86963.1"/>
    </source>
</evidence>
<comment type="caution">
    <text evidence="10">The sequence shown here is derived from an EMBL/GenBank/DDBJ whole genome shotgun (WGS) entry which is preliminary data.</text>
</comment>
<dbReference type="Pfam" id="PF13231">
    <property type="entry name" value="PMT_2"/>
    <property type="match status" value="1"/>
</dbReference>
<keyword evidence="7 8" id="KW-0472">Membrane</keyword>
<evidence type="ECO:0000256" key="3">
    <source>
        <dbReference type="ARBA" id="ARBA00022676"/>
    </source>
</evidence>
<feature type="transmembrane region" description="Helical" evidence="8">
    <location>
        <begin position="291"/>
        <end position="312"/>
    </location>
</feature>
<evidence type="ECO:0000256" key="5">
    <source>
        <dbReference type="ARBA" id="ARBA00022692"/>
    </source>
</evidence>
<accession>A0A0G1FJC7</accession>
<feature type="transmembrane region" description="Helical" evidence="8">
    <location>
        <begin position="318"/>
        <end position="337"/>
    </location>
</feature>
<evidence type="ECO:0000256" key="6">
    <source>
        <dbReference type="ARBA" id="ARBA00022989"/>
    </source>
</evidence>
<dbReference type="InterPro" id="IPR038731">
    <property type="entry name" value="RgtA/B/C-like"/>
</dbReference>
<feature type="domain" description="Glycosyltransferase RgtA/B/C/D-like" evidence="9">
    <location>
        <begin position="50"/>
        <end position="187"/>
    </location>
</feature>
<feature type="transmembrane region" description="Helical" evidence="8">
    <location>
        <begin position="266"/>
        <end position="284"/>
    </location>
</feature>
<feature type="transmembrane region" description="Helical" evidence="8">
    <location>
        <begin position="125"/>
        <end position="145"/>
    </location>
</feature>
<evidence type="ECO:0000256" key="2">
    <source>
        <dbReference type="ARBA" id="ARBA00022475"/>
    </source>
</evidence>
<evidence type="ECO:0000256" key="7">
    <source>
        <dbReference type="ARBA" id="ARBA00023136"/>
    </source>
</evidence>
<comment type="subcellular location">
    <subcellularLocation>
        <location evidence="1">Cell membrane</location>
        <topology evidence="1">Multi-pass membrane protein</topology>
    </subcellularLocation>
</comment>
<feature type="transmembrane region" description="Helical" evidence="8">
    <location>
        <begin position="151"/>
        <end position="172"/>
    </location>
</feature>
<evidence type="ECO:0000259" key="9">
    <source>
        <dbReference type="Pfam" id="PF13231"/>
    </source>
</evidence>
<evidence type="ECO:0000313" key="11">
    <source>
        <dbReference type="Proteomes" id="UP000034050"/>
    </source>
</evidence>
<feature type="transmembrane region" description="Helical" evidence="8">
    <location>
        <begin position="184"/>
        <end position="202"/>
    </location>
</feature>
<organism evidence="10 11">
    <name type="scientific">Candidatus Gottesmanbacteria bacterium GW2011_GWB1_43_11</name>
    <dbReference type="NCBI Taxonomy" id="1618446"/>
    <lineage>
        <taxon>Bacteria</taxon>
        <taxon>Candidatus Gottesmaniibacteriota</taxon>
    </lineage>
</organism>
<sequence length="432" mass="50567">MLNTITAFFMNHTPLFYWTQSLWRDEAFSVWIAQDSLSELIRRTSGDFNPPLYYILLHYWLQIFGRSEIALRGLSVAFWLCFLAVVYIFAKKIFKSQPAAILTTALMAVNPMLLYFAFELRMYSLLILLATLSMYFFYTQNWWWHILATMAGMYTQPFMAFVVISQIAYLGFKKDWRRIGQNSIWFFLLYLPWIPTLLKQFAASGPMWMYPVDLNLVVSVLGNLYVGYEGTPGNVWGWMQILSVGIIVITFSLWSNAKLRRKYDLFFFWVYIPTFLVLGISLLKPIYVHRYVIFVTVGEVWLVSFYLQYLLRPKLKNWVGWSLVILTILIDLFAVSFHRKVDLRTTFTQVLPLLQPGDLVYAQTPLVYYETLYYVGKSAPVFLYNPQRITPPRYVGSVGMPESAWATSYPFFPRRAFTISESGSFRINSQLP</sequence>
<dbReference type="GO" id="GO:0005886">
    <property type="term" value="C:plasma membrane"/>
    <property type="evidence" value="ECO:0007669"/>
    <property type="project" value="UniProtKB-SubCell"/>
</dbReference>
<protein>
    <recommendedName>
        <fullName evidence="9">Glycosyltransferase RgtA/B/C/D-like domain-containing protein</fullName>
    </recommendedName>
</protein>
<keyword evidence="6 8" id="KW-1133">Transmembrane helix</keyword>
<evidence type="ECO:0000256" key="8">
    <source>
        <dbReference type="SAM" id="Phobius"/>
    </source>
</evidence>
<keyword evidence="4" id="KW-0808">Transferase</keyword>
<dbReference type="InterPro" id="IPR050297">
    <property type="entry name" value="LipidA_mod_glycosyltrf_83"/>
</dbReference>
<reference evidence="10 11" key="1">
    <citation type="journal article" date="2015" name="Nature">
        <title>rRNA introns, odd ribosomes, and small enigmatic genomes across a large radiation of phyla.</title>
        <authorList>
            <person name="Brown C.T."/>
            <person name="Hug L.A."/>
            <person name="Thomas B.C."/>
            <person name="Sharon I."/>
            <person name="Castelle C.J."/>
            <person name="Singh A."/>
            <person name="Wilkins M.J."/>
            <person name="Williams K.H."/>
            <person name="Banfield J.F."/>
        </authorList>
    </citation>
    <scope>NUCLEOTIDE SEQUENCE [LARGE SCALE GENOMIC DNA]</scope>
</reference>
<dbReference type="EMBL" id="LCFD01000006">
    <property type="protein sequence ID" value="KKS86963.1"/>
    <property type="molecule type" value="Genomic_DNA"/>
</dbReference>
<keyword evidence="2" id="KW-1003">Cell membrane</keyword>
<dbReference type="STRING" id="1618446.UV61_C0006G0164"/>
<name>A0A0G1FJC7_9BACT</name>
<dbReference type="Proteomes" id="UP000034050">
    <property type="component" value="Unassembled WGS sequence"/>
</dbReference>
<gene>
    <name evidence="10" type="ORF">UV61_C0006G0164</name>
</gene>
<dbReference type="GO" id="GO:0009103">
    <property type="term" value="P:lipopolysaccharide biosynthetic process"/>
    <property type="evidence" value="ECO:0007669"/>
    <property type="project" value="UniProtKB-ARBA"/>
</dbReference>
<dbReference type="PANTHER" id="PTHR33908:SF11">
    <property type="entry name" value="MEMBRANE PROTEIN"/>
    <property type="match status" value="1"/>
</dbReference>
<keyword evidence="3" id="KW-0328">Glycosyltransferase</keyword>